<feature type="region of interest" description="Disordered" evidence="1">
    <location>
        <begin position="32"/>
        <end position="59"/>
    </location>
</feature>
<evidence type="ECO:0000313" key="3">
    <source>
        <dbReference type="EMBL" id="TQL78207.1"/>
    </source>
</evidence>
<feature type="signal peptide" evidence="2">
    <location>
        <begin position="1"/>
        <end position="25"/>
    </location>
</feature>
<dbReference type="InParanoid" id="A0A543B041"/>
<proteinExistence type="predicted"/>
<evidence type="ECO:0000256" key="2">
    <source>
        <dbReference type="SAM" id="SignalP"/>
    </source>
</evidence>
<keyword evidence="4" id="KW-1185">Reference proteome</keyword>
<evidence type="ECO:0000313" key="4">
    <source>
        <dbReference type="Proteomes" id="UP000317043"/>
    </source>
</evidence>
<reference evidence="3 4" key="1">
    <citation type="submission" date="2019-06" db="EMBL/GenBank/DDBJ databases">
        <title>Sequencing the genomes of 1000 actinobacteria strains.</title>
        <authorList>
            <person name="Klenk H.-P."/>
        </authorList>
    </citation>
    <scope>NUCLEOTIDE SEQUENCE [LARGE SCALE GENOMIC DNA]</scope>
    <source>
        <strain evidence="3 4">DSM 45928</strain>
    </source>
</reference>
<organism evidence="3 4">
    <name type="scientific">Stackebrandtia endophytica</name>
    <dbReference type="NCBI Taxonomy" id="1496996"/>
    <lineage>
        <taxon>Bacteria</taxon>
        <taxon>Bacillati</taxon>
        <taxon>Actinomycetota</taxon>
        <taxon>Actinomycetes</taxon>
        <taxon>Glycomycetales</taxon>
        <taxon>Glycomycetaceae</taxon>
        <taxon>Stackebrandtia</taxon>
    </lineage>
</organism>
<gene>
    <name evidence="3" type="ORF">FB566_3789</name>
</gene>
<comment type="caution">
    <text evidence="3">The sequence shown here is derived from an EMBL/GenBank/DDBJ whole genome shotgun (WGS) entry which is preliminary data.</text>
</comment>
<name>A0A543B041_9ACTN</name>
<evidence type="ECO:0000256" key="1">
    <source>
        <dbReference type="SAM" id="MobiDB-lite"/>
    </source>
</evidence>
<dbReference type="EMBL" id="VFOW01000001">
    <property type="protein sequence ID" value="TQL78207.1"/>
    <property type="molecule type" value="Genomic_DNA"/>
</dbReference>
<dbReference type="Proteomes" id="UP000317043">
    <property type="component" value="Unassembled WGS sequence"/>
</dbReference>
<dbReference type="AlphaFoldDB" id="A0A543B041"/>
<dbReference type="InterPro" id="IPR006311">
    <property type="entry name" value="TAT_signal"/>
</dbReference>
<keyword evidence="2" id="KW-0732">Signal</keyword>
<accession>A0A543B041</accession>
<dbReference type="RefSeq" id="WP_142042291.1">
    <property type="nucleotide sequence ID" value="NZ_JBHTGS010000004.1"/>
</dbReference>
<feature type="chain" id="PRO_5038555621" evidence="2">
    <location>
        <begin position="26"/>
        <end position="59"/>
    </location>
</feature>
<protein>
    <submittedName>
        <fullName evidence="3">Uncharacterized protein</fullName>
    </submittedName>
</protein>
<sequence>MSEGIPRRRLMLAAPVAVAAAVAGAAVLSAQDAPDVDADDTARTATAEPECAADVVGRT</sequence>
<dbReference type="PROSITE" id="PS51318">
    <property type="entry name" value="TAT"/>
    <property type="match status" value="1"/>
</dbReference>